<keyword evidence="3" id="KW-1185">Reference proteome</keyword>
<dbReference type="EMBL" id="DF820466">
    <property type="protein sequence ID" value="GAK57665.1"/>
    <property type="molecule type" value="Genomic_DNA"/>
</dbReference>
<protein>
    <recommendedName>
        <fullName evidence="1">DUF5615 domain-containing protein</fullName>
    </recommendedName>
</protein>
<accession>A0A081BZB0</accession>
<feature type="domain" description="DUF5615" evidence="1">
    <location>
        <begin position="4"/>
        <end position="86"/>
    </location>
</feature>
<dbReference type="Pfam" id="PF18480">
    <property type="entry name" value="DUF5615"/>
    <property type="match status" value="1"/>
</dbReference>
<sequence>MFSVYDDARGLDDNEIIQKAFAENRILITNDKDFGEKIFRENYPHKGVILLRLEDERFRNKIAVLRSFFHTYPDISLTERFVVITETKIRFVG</sequence>
<reference evidence="2" key="1">
    <citation type="journal article" date="2015" name="PeerJ">
        <title>First genomic representation of candidate bacterial phylum KSB3 points to enhanced environmental sensing as a trigger of wastewater bulking.</title>
        <authorList>
            <person name="Sekiguchi Y."/>
            <person name="Ohashi A."/>
            <person name="Parks D.H."/>
            <person name="Yamauchi T."/>
            <person name="Tyson G.W."/>
            <person name="Hugenholtz P."/>
        </authorList>
    </citation>
    <scope>NUCLEOTIDE SEQUENCE [LARGE SCALE GENOMIC DNA]</scope>
</reference>
<name>A0A081BZB0_VECG1</name>
<organism evidence="2">
    <name type="scientific">Vecturithrix granuli</name>
    <dbReference type="NCBI Taxonomy" id="1499967"/>
    <lineage>
        <taxon>Bacteria</taxon>
        <taxon>Candidatus Moduliflexota</taxon>
        <taxon>Candidatus Vecturitrichia</taxon>
        <taxon>Candidatus Vecturitrichales</taxon>
        <taxon>Candidatus Vecturitrichaceae</taxon>
        <taxon>Candidatus Vecturithrix</taxon>
    </lineage>
</organism>
<proteinExistence type="predicted"/>
<evidence type="ECO:0000259" key="1">
    <source>
        <dbReference type="Pfam" id="PF18480"/>
    </source>
</evidence>
<dbReference type="eggNOG" id="COG4634">
    <property type="taxonomic scope" value="Bacteria"/>
</dbReference>
<evidence type="ECO:0000313" key="2">
    <source>
        <dbReference type="EMBL" id="GAK57665.1"/>
    </source>
</evidence>
<dbReference type="Proteomes" id="UP000030661">
    <property type="component" value="Unassembled WGS sequence"/>
</dbReference>
<dbReference type="InterPro" id="IPR041049">
    <property type="entry name" value="DUF5615"/>
</dbReference>
<evidence type="ECO:0000313" key="3">
    <source>
        <dbReference type="Proteomes" id="UP000030661"/>
    </source>
</evidence>
<dbReference type="HOGENOM" id="CLU_150003_0_1_0"/>
<gene>
    <name evidence="2" type="ORF">U27_04632</name>
</gene>
<dbReference type="AlphaFoldDB" id="A0A081BZB0"/>